<feature type="compositionally biased region" description="Basic residues" evidence="1">
    <location>
        <begin position="84"/>
        <end position="106"/>
    </location>
</feature>
<name>Q1YJ19_AURMS</name>
<reference evidence="2 3" key="1">
    <citation type="journal article" date="2008" name="Appl. Environ. Microbiol.">
        <title>Genomic insights into Mn(II) oxidation by the marine alphaproteobacterium Aurantimonas sp. strain SI85-9A1.</title>
        <authorList>
            <person name="Dick G.J."/>
            <person name="Podell S."/>
            <person name="Johnson H.A."/>
            <person name="Rivera-Espinoza Y."/>
            <person name="Bernier-Latmani R."/>
            <person name="McCarthy J.K."/>
            <person name="Torpey J.W."/>
            <person name="Clement B.G."/>
            <person name="Gaasterland T."/>
            <person name="Tebo B.M."/>
        </authorList>
    </citation>
    <scope>NUCLEOTIDE SEQUENCE [LARGE SCALE GENOMIC DNA]</scope>
    <source>
        <strain evidence="2 3">SI85-9A1</strain>
    </source>
</reference>
<evidence type="ECO:0000313" key="2">
    <source>
        <dbReference type="EMBL" id="EAS49948.1"/>
    </source>
</evidence>
<organism evidence="2 3">
    <name type="scientific">Aurantimonas manganoxydans (strain ATCC BAA-1229 / DSM 21871 / SI85-9A1)</name>
    <dbReference type="NCBI Taxonomy" id="287752"/>
    <lineage>
        <taxon>Bacteria</taxon>
        <taxon>Pseudomonadati</taxon>
        <taxon>Pseudomonadota</taxon>
        <taxon>Alphaproteobacteria</taxon>
        <taxon>Hyphomicrobiales</taxon>
        <taxon>Aurantimonadaceae</taxon>
        <taxon>Aurantimonas</taxon>
    </lineage>
</organism>
<dbReference type="BioCyc" id="AURANTIMONAS:SI859A1_01301-MONOMER"/>
<sequence length="150" mass="16937">MPFVHLFDLRDLLAHVVHEVAFKDGELAVLPKVSGDDTNPAALDAFPDDLVLEVIGVGDVVGLRRRRRMTAALAWLRPRRPLARGRRGRRTGRPRHPCPRVRRRAASRGVSGSASLLDALCERNRIDEQVDRLDNRAARDELPRWVRDDG</sequence>
<evidence type="ECO:0000313" key="3">
    <source>
        <dbReference type="Proteomes" id="UP000000321"/>
    </source>
</evidence>
<gene>
    <name evidence="2" type="ORF">SI859A1_01301</name>
</gene>
<dbReference type="AlphaFoldDB" id="Q1YJ19"/>
<proteinExistence type="predicted"/>
<dbReference type="HOGENOM" id="CLU_1738429_0_0_5"/>
<evidence type="ECO:0000256" key="1">
    <source>
        <dbReference type="SAM" id="MobiDB-lite"/>
    </source>
</evidence>
<keyword evidence="3" id="KW-1185">Reference proteome</keyword>
<accession>Q1YJ19</accession>
<dbReference type="EMBL" id="AAPJ01000003">
    <property type="protein sequence ID" value="EAS49948.1"/>
    <property type="molecule type" value="Genomic_DNA"/>
</dbReference>
<protein>
    <submittedName>
        <fullName evidence="2">Uncharacterized protein</fullName>
    </submittedName>
</protein>
<comment type="caution">
    <text evidence="2">The sequence shown here is derived from an EMBL/GenBank/DDBJ whole genome shotgun (WGS) entry which is preliminary data.</text>
</comment>
<feature type="region of interest" description="Disordered" evidence="1">
    <location>
        <begin position="84"/>
        <end position="110"/>
    </location>
</feature>
<dbReference type="Proteomes" id="UP000000321">
    <property type="component" value="Unassembled WGS sequence"/>
</dbReference>